<dbReference type="EMBL" id="JJMM01000008">
    <property type="protein sequence ID" value="KDR95933.1"/>
    <property type="molecule type" value="Genomic_DNA"/>
</dbReference>
<evidence type="ECO:0000313" key="1">
    <source>
        <dbReference type="EMBL" id="KDR95933.1"/>
    </source>
</evidence>
<comment type="caution">
    <text evidence="1">The sequence shown here is derived from an EMBL/GenBank/DDBJ whole genome shotgun (WGS) entry which is preliminary data.</text>
</comment>
<dbReference type="AlphaFoldDB" id="A0A069RGJ9"/>
<organism evidence="1 2">
    <name type="scientific">Peptoclostridium litorale DSM 5388</name>
    <dbReference type="NCBI Taxonomy" id="1121324"/>
    <lineage>
        <taxon>Bacteria</taxon>
        <taxon>Bacillati</taxon>
        <taxon>Bacillota</taxon>
        <taxon>Clostridia</taxon>
        <taxon>Peptostreptococcales</taxon>
        <taxon>Peptoclostridiaceae</taxon>
        <taxon>Peptoclostridium</taxon>
    </lineage>
</organism>
<reference evidence="1 2" key="1">
    <citation type="submission" date="2014-03" db="EMBL/GenBank/DDBJ databases">
        <title>Genome sequence of Clostridium litorale W6, DSM 5388.</title>
        <authorList>
            <person name="Poehlein A."/>
            <person name="Jagirdar A."/>
            <person name="Khonsari B."/>
            <person name="Chibani C.M."/>
            <person name="Gutierrez Gutierrez D.A."/>
            <person name="Davydova E."/>
            <person name="Alghaithi H.S."/>
            <person name="Nair K.P."/>
            <person name="Dhamotharan K."/>
            <person name="Chandran L."/>
            <person name="G W."/>
            <person name="Daniel R."/>
        </authorList>
    </citation>
    <scope>NUCLEOTIDE SEQUENCE [LARGE SCALE GENOMIC DNA]</scope>
    <source>
        <strain evidence="1 2">W6</strain>
    </source>
</reference>
<proteinExistence type="predicted"/>
<dbReference type="Proteomes" id="UP000027946">
    <property type="component" value="Unassembled WGS sequence"/>
</dbReference>
<accession>A0A069RGJ9</accession>
<dbReference type="STRING" id="1121324.CLIT_8c01020"/>
<evidence type="ECO:0000313" key="2">
    <source>
        <dbReference type="Proteomes" id="UP000027946"/>
    </source>
</evidence>
<keyword evidence="2" id="KW-1185">Reference proteome</keyword>
<dbReference type="RefSeq" id="WP_159434296.1">
    <property type="nucleotide sequence ID" value="NZ_FSRH01000008.1"/>
</dbReference>
<sequence>MIVRDIRKLNIKCPILKGNRFRQYTARLEFIAKMEKALKELQLQKGHSQNLM</sequence>
<gene>
    <name evidence="1" type="ORF">CLIT_8c01020</name>
</gene>
<protein>
    <submittedName>
        <fullName evidence="1">Uncharacterized protein</fullName>
    </submittedName>
</protein>
<name>A0A069RGJ9_PEPLI</name>